<dbReference type="EMBL" id="MN738949">
    <property type="protein sequence ID" value="QHT32807.1"/>
    <property type="molecule type" value="Genomic_DNA"/>
</dbReference>
<organism evidence="1">
    <name type="scientific">viral metagenome</name>
    <dbReference type="NCBI Taxonomy" id="1070528"/>
    <lineage>
        <taxon>unclassified sequences</taxon>
        <taxon>metagenomes</taxon>
        <taxon>organismal metagenomes</taxon>
    </lineage>
</organism>
<proteinExistence type="predicted"/>
<accession>A0A6C0EUQ5</accession>
<reference evidence="1" key="1">
    <citation type="journal article" date="2020" name="Nature">
        <title>Giant virus diversity and host interactions through global metagenomics.</title>
        <authorList>
            <person name="Schulz F."/>
            <person name="Roux S."/>
            <person name="Paez-Espino D."/>
            <person name="Jungbluth S."/>
            <person name="Walsh D.A."/>
            <person name="Denef V.J."/>
            <person name="McMahon K.D."/>
            <person name="Konstantinidis K.T."/>
            <person name="Eloe-Fadrosh E.A."/>
            <person name="Kyrpides N.C."/>
            <person name="Woyke T."/>
        </authorList>
    </citation>
    <scope>NUCLEOTIDE SEQUENCE</scope>
    <source>
        <strain evidence="1">GVMAG-M-3300009161-30</strain>
    </source>
</reference>
<protein>
    <recommendedName>
        <fullName evidence="2">Glycosyltransferase</fullName>
    </recommendedName>
</protein>
<dbReference type="InterPro" id="IPR029044">
    <property type="entry name" value="Nucleotide-diphossugar_trans"/>
</dbReference>
<evidence type="ECO:0000313" key="1">
    <source>
        <dbReference type="EMBL" id="QHT32807.1"/>
    </source>
</evidence>
<name>A0A6C0EUQ5_9ZZZZ</name>
<dbReference type="AlphaFoldDB" id="A0A6C0EUQ5"/>
<dbReference type="SUPFAM" id="SSF53448">
    <property type="entry name" value="Nucleotide-diphospho-sugar transferases"/>
    <property type="match status" value="1"/>
</dbReference>
<evidence type="ECO:0008006" key="2">
    <source>
        <dbReference type="Google" id="ProtNLM"/>
    </source>
</evidence>
<sequence>MKIGILIPSTSHGRQWTSYKESYLFNLTLKTFLITYDKEHSYTFYIGIDRGDKILDNENEIAQIKRFISIMKNVEIEFMYMDNIPKGHLTIMWNRLFQKAYDDNCEYFFQCGDDIDFKTLGWVNACIQTLQKANNIGMVGPVNNNNFILTQSFVSRKHMELFGYYFPEEIINWYCDDWINGVYKGINKLFVLQNHMCGNMGGPPRYEINNDPTFVLNFNENRRIYQDRCSEIVKRDLLKIKERGKT</sequence>